<reference evidence="1 2" key="1">
    <citation type="submission" date="2024-06" db="EMBL/GenBank/DDBJ databases">
        <title>Lysinibacillus zambalefons sp. nov., a Novel Firmicute Isolated from the Poon Bato Zambales Hyperalkaline Spring.</title>
        <authorList>
            <person name="Aja J.A."/>
            <person name="Lazaro J.E.H."/>
            <person name="Llorin L.D."/>
            <person name="Lim K.R."/>
            <person name="Teodosio J."/>
            <person name="Dalisay D.S."/>
        </authorList>
    </citation>
    <scope>NUCLEOTIDE SEQUENCE [LARGE SCALE GENOMIC DNA]</scope>
    <source>
        <strain evidence="1 2">M3</strain>
    </source>
</reference>
<dbReference type="Proteomes" id="UP001478862">
    <property type="component" value="Unassembled WGS sequence"/>
</dbReference>
<evidence type="ECO:0000313" key="2">
    <source>
        <dbReference type="Proteomes" id="UP001478862"/>
    </source>
</evidence>
<proteinExistence type="predicted"/>
<comment type="caution">
    <text evidence="1">The sequence shown here is derived from an EMBL/GenBank/DDBJ whole genome shotgun (WGS) entry which is preliminary data.</text>
</comment>
<accession>A0ABV1MVN9</accession>
<keyword evidence="2" id="KW-1185">Reference proteome</keyword>
<protein>
    <submittedName>
        <fullName evidence="1">LamG domain-containing protein</fullName>
    </submittedName>
</protein>
<evidence type="ECO:0000313" key="1">
    <source>
        <dbReference type="EMBL" id="MEQ6356565.1"/>
    </source>
</evidence>
<sequence length="752" mass="87127">MRTIQVPNFNGTSSMFLPYTLYYGFDFTFEFWVKPNDATTPVDFTSFFMRGNASTANGVMVFDGKVNYRSNQSSNQGTIIEEYNSVNYPPNEWTHVAVVVRKNTQLSYYRNFELVGTFSLPVWSSSTANPISIGDWSNNYGSQFNGAIALPRLWFTARTEKEIRDNARRHIVFNTVEQPDLALDFNGVSYTNETYTLEDFEVYEDGRGYFENDSVLYSIEGKDTLVILPNNSDKTLQNYGLQLDKEYPLNQKFTKKKTVNYNTITGVYTEVTLTLPEFYIYDYIGNKPNLKYKSEITDYDVLASYIANESFDYYDLFGSTMELTYFEKNTSNETQKDVKLATTQSPLDKLSGDIKFLLWSDEERVDFVDNIMVTKAVPKNQFLTTVQNKRLYGYLKEIIVKDLSKDYTNSVKFVISDEKKESWYYWNEDLNEFSLITNFSLDAVRQHGMSYDSISRMTDRDWTKWRREYLNLGILLYDNDRETMISNIDKITYREYIPRHSTKISSAKVQILNTTPQVDLDMNGSTVVGTFLDADGGKFKYRILINNIPYYPSNGNFTEFLDSGYQINKTIDSKFVHIDSNNQIKVEFKDQFDTLQYWSTTFIGTYTGLMFKDVYNSYYSTDIGEILQYLDFGVIIAGQTTLDYEIKLKNQYGYDVENVSLVTQHMGDIPLGMEIQYSYTNAPFTPLERLEWAKIENNEEKTFFVRIKTVLEATPNANGLFHTTVKADKVGGYYDQEDEIEIGETTKDGKVD</sequence>
<gene>
    <name evidence="1" type="ORF">ABNX05_18235</name>
</gene>
<dbReference type="RefSeq" id="WP_349661011.1">
    <property type="nucleotide sequence ID" value="NZ_JBEGDG010000015.1"/>
</dbReference>
<dbReference type="SUPFAM" id="SSF49899">
    <property type="entry name" value="Concanavalin A-like lectins/glucanases"/>
    <property type="match status" value="1"/>
</dbReference>
<organism evidence="1 2">
    <name type="scientific">Lysinibacillus zambalensis</name>
    <dbReference type="NCBI Taxonomy" id="3160866"/>
    <lineage>
        <taxon>Bacteria</taxon>
        <taxon>Bacillati</taxon>
        <taxon>Bacillota</taxon>
        <taxon>Bacilli</taxon>
        <taxon>Bacillales</taxon>
        <taxon>Bacillaceae</taxon>
        <taxon>Lysinibacillus</taxon>
    </lineage>
</organism>
<dbReference type="InterPro" id="IPR013320">
    <property type="entry name" value="ConA-like_dom_sf"/>
</dbReference>
<dbReference type="Pfam" id="PF13385">
    <property type="entry name" value="Laminin_G_3"/>
    <property type="match status" value="1"/>
</dbReference>
<dbReference type="Gene3D" id="2.60.120.200">
    <property type="match status" value="1"/>
</dbReference>
<name>A0ABV1MVN9_9BACI</name>
<dbReference type="EMBL" id="JBEGDG010000015">
    <property type="protein sequence ID" value="MEQ6356565.1"/>
    <property type="molecule type" value="Genomic_DNA"/>
</dbReference>